<protein>
    <submittedName>
        <fullName evidence="1">Uncharacterized protein</fullName>
    </submittedName>
</protein>
<dbReference type="OrthoDB" id="3264316at2759"/>
<dbReference type="InterPro" id="IPR001611">
    <property type="entry name" value="Leu-rich_rpt"/>
</dbReference>
<dbReference type="InterPro" id="IPR012337">
    <property type="entry name" value="RNaseH-like_sf"/>
</dbReference>
<evidence type="ECO:0000313" key="1">
    <source>
        <dbReference type="EMBL" id="THU78217.1"/>
    </source>
</evidence>
<accession>A0A4S8KR41</accession>
<reference evidence="1 2" key="1">
    <citation type="journal article" date="2019" name="Nat. Ecol. Evol.">
        <title>Megaphylogeny resolves global patterns of mushroom evolution.</title>
        <authorList>
            <person name="Varga T."/>
            <person name="Krizsan K."/>
            <person name="Foldi C."/>
            <person name="Dima B."/>
            <person name="Sanchez-Garcia M."/>
            <person name="Sanchez-Ramirez S."/>
            <person name="Szollosi G.J."/>
            <person name="Szarkandi J.G."/>
            <person name="Papp V."/>
            <person name="Albert L."/>
            <person name="Andreopoulos W."/>
            <person name="Angelini C."/>
            <person name="Antonin V."/>
            <person name="Barry K.W."/>
            <person name="Bougher N.L."/>
            <person name="Buchanan P."/>
            <person name="Buyck B."/>
            <person name="Bense V."/>
            <person name="Catcheside P."/>
            <person name="Chovatia M."/>
            <person name="Cooper J."/>
            <person name="Damon W."/>
            <person name="Desjardin D."/>
            <person name="Finy P."/>
            <person name="Geml J."/>
            <person name="Haridas S."/>
            <person name="Hughes K."/>
            <person name="Justo A."/>
            <person name="Karasinski D."/>
            <person name="Kautmanova I."/>
            <person name="Kiss B."/>
            <person name="Kocsube S."/>
            <person name="Kotiranta H."/>
            <person name="LaButti K.M."/>
            <person name="Lechner B.E."/>
            <person name="Liimatainen K."/>
            <person name="Lipzen A."/>
            <person name="Lukacs Z."/>
            <person name="Mihaltcheva S."/>
            <person name="Morgado L.N."/>
            <person name="Niskanen T."/>
            <person name="Noordeloos M.E."/>
            <person name="Ohm R.A."/>
            <person name="Ortiz-Santana B."/>
            <person name="Ovrebo C."/>
            <person name="Racz N."/>
            <person name="Riley R."/>
            <person name="Savchenko A."/>
            <person name="Shiryaev A."/>
            <person name="Soop K."/>
            <person name="Spirin V."/>
            <person name="Szebenyi C."/>
            <person name="Tomsovsky M."/>
            <person name="Tulloss R.E."/>
            <person name="Uehling J."/>
            <person name="Grigoriev I.V."/>
            <person name="Vagvolgyi C."/>
            <person name="Papp T."/>
            <person name="Martin F.M."/>
            <person name="Miettinen O."/>
            <person name="Hibbett D.S."/>
            <person name="Nagy L.G."/>
        </authorList>
    </citation>
    <scope>NUCLEOTIDE SEQUENCE [LARGE SCALE GENOMIC DNA]</scope>
    <source>
        <strain evidence="1 2">CBS 962.96</strain>
    </source>
</reference>
<proteinExistence type="predicted"/>
<dbReference type="AlphaFoldDB" id="A0A4S8KR41"/>
<dbReference type="EMBL" id="ML180238">
    <property type="protein sequence ID" value="THU78217.1"/>
    <property type="molecule type" value="Genomic_DNA"/>
</dbReference>
<evidence type="ECO:0000313" key="2">
    <source>
        <dbReference type="Proteomes" id="UP000297245"/>
    </source>
</evidence>
<name>A0A4S8KR41_DENBC</name>
<keyword evidence="2" id="KW-1185">Reference proteome</keyword>
<dbReference type="Proteomes" id="UP000297245">
    <property type="component" value="Unassembled WGS sequence"/>
</dbReference>
<gene>
    <name evidence="1" type="ORF">K435DRAFT_700575</name>
</gene>
<dbReference type="SUPFAM" id="SSF53098">
    <property type="entry name" value="Ribonuclease H-like"/>
    <property type="match status" value="1"/>
</dbReference>
<dbReference type="PROSITE" id="PS51450">
    <property type="entry name" value="LRR"/>
    <property type="match status" value="1"/>
</dbReference>
<organism evidence="1 2">
    <name type="scientific">Dendrothele bispora (strain CBS 962.96)</name>
    <dbReference type="NCBI Taxonomy" id="1314807"/>
    <lineage>
        <taxon>Eukaryota</taxon>
        <taxon>Fungi</taxon>
        <taxon>Dikarya</taxon>
        <taxon>Basidiomycota</taxon>
        <taxon>Agaricomycotina</taxon>
        <taxon>Agaricomycetes</taxon>
        <taxon>Agaricomycetidae</taxon>
        <taxon>Agaricales</taxon>
        <taxon>Agaricales incertae sedis</taxon>
        <taxon>Dendrothele</taxon>
    </lineage>
</organism>
<feature type="non-terminal residue" evidence="1">
    <location>
        <position position="1"/>
    </location>
</feature>
<sequence>DVSTRWNYTHAMIKRARLLREAINDWVNHNKEFRDLNLSNNDWKKLEQLELLLETFTRVTLRMSSKNEPTLPYVLPMYRVMEKELKVACANENFPEVFKFAARAGLVRLDKLMSYHNKAKNNQFYVVATGKSFFLLMN</sequence>